<dbReference type="InterPro" id="IPR055361">
    <property type="entry name" value="tRNA_methyltr_TrmB_bact"/>
</dbReference>
<gene>
    <name evidence="7" type="primary">trmB</name>
    <name evidence="8" type="ordered locus">NRI_0886</name>
</gene>
<name>C6V634_NEORI</name>
<comment type="pathway">
    <text evidence="7">tRNA modification; N(7)-methylguanine-tRNA biosynthesis.</text>
</comment>
<keyword evidence="5 7" id="KW-0949">S-adenosyl-L-methionine</keyword>
<feature type="binding site" evidence="7">
    <location>
        <position position="134"/>
    </location>
    <ligand>
        <name>substrate</name>
    </ligand>
</feature>
<evidence type="ECO:0000313" key="9">
    <source>
        <dbReference type="Proteomes" id="UP000001627"/>
    </source>
</evidence>
<dbReference type="InterPro" id="IPR029063">
    <property type="entry name" value="SAM-dependent_MTases_sf"/>
</dbReference>
<dbReference type="GO" id="GO:0008176">
    <property type="term" value="F:tRNA (guanine(46)-N7)-methyltransferase activity"/>
    <property type="evidence" value="ECO:0007669"/>
    <property type="project" value="UniProtKB-UniRule"/>
</dbReference>
<feature type="binding site" evidence="7">
    <location>
        <position position="166"/>
    </location>
    <ligand>
        <name>substrate</name>
    </ligand>
</feature>
<dbReference type="RefSeq" id="WP_015816724.1">
    <property type="nucleotide sequence ID" value="NC_013009.1"/>
</dbReference>
<sequence length="217" mass="25374">MFVHNKLNLRLEEKQFLRSYGRRRGRNFRENKLIGLERFLASHEKLENLRSEIVLEVGFGFGEHILKKAIDYPDKVFVGAEVYVNGIAKLLEEVKLHGLSNVLIWNNDVRLLLEKLRRKVFHEVYILFPDPWPKRKHHKRRIVDVPFFQLLGHSLHPLAEVVVATDDQDYAQQICQSALKVFSKVEDTEIPKSATRFASKASNRIFGYRMVYDASDT</sequence>
<evidence type="ECO:0000256" key="3">
    <source>
        <dbReference type="ARBA" id="ARBA00022603"/>
    </source>
</evidence>
<dbReference type="EMBL" id="CP001431">
    <property type="protein sequence ID" value="ACT69845.1"/>
    <property type="molecule type" value="Genomic_DNA"/>
</dbReference>
<dbReference type="PANTHER" id="PTHR23417:SF14">
    <property type="entry name" value="PENTACOTRIPEPTIDE-REPEAT REGION OF PRORP DOMAIN-CONTAINING PROTEIN"/>
    <property type="match status" value="1"/>
</dbReference>
<dbReference type="Gene3D" id="3.40.50.150">
    <property type="entry name" value="Vaccinia Virus protein VP39"/>
    <property type="match status" value="1"/>
</dbReference>
<evidence type="ECO:0000313" key="8">
    <source>
        <dbReference type="EMBL" id="ACT69845.1"/>
    </source>
</evidence>
<keyword evidence="3 7" id="KW-0489">Methyltransferase</keyword>
<evidence type="ECO:0000256" key="7">
    <source>
        <dbReference type="HAMAP-Rule" id="MF_01057"/>
    </source>
</evidence>
<reference evidence="8 9" key="1">
    <citation type="journal article" date="2009" name="Nucleic Acids Res.">
        <title>Analysis of complete genome sequence of Neorickettsia risticii: causative agent of Potomac horse fever.</title>
        <authorList>
            <person name="Lin M."/>
            <person name="Zhang C."/>
            <person name="Gibson K."/>
            <person name="Rikihisa Y."/>
        </authorList>
    </citation>
    <scope>NUCLEOTIDE SEQUENCE [LARGE SCALE GENOMIC DNA]</scope>
    <source>
        <strain evidence="8 9">Illinois</strain>
    </source>
</reference>
<comment type="caution">
    <text evidence="7">Lacks conserved residue(s) required for the propagation of feature annotation.</text>
</comment>
<dbReference type="AlphaFoldDB" id="C6V634"/>
<dbReference type="STRING" id="434131.NRI_0886"/>
<dbReference type="GO" id="GO:0043527">
    <property type="term" value="C:tRNA methyltransferase complex"/>
    <property type="evidence" value="ECO:0007669"/>
    <property type="project" value="TreeGrafter"/>
</dbReference>
<evidence type="ECO:0000256" key="4">
    <source>
        <dbReference type="ARBA" id="ARBA00022679"/>
    </source>
</evidence>
<dbReference type="EC" id="2.1.1.33" evidence="7"/>
<evidence type="ECO:0000256" key="5">
    <source>
        <dbReference type="ARBA" id="ARBA00022691"/>
    </source>
</evidence>
<protein>
    <recommendedName>
        <fullName evidence="7">tRNA (guanine-N(7)-)-methyltransferase</fullName>
        <ecNumber evidence="7">2.1.1.33</ecNumber>
    </recommendedName>
    <alternativeName>
        <fullName evidence="7">tRNA (guanine(46)-N(7))-methyltransferase</fullName>
    </alternativeName>
    <alternativeName>
        <fullName evidence="7">tRNA(m7G46)-methyltransferase</fullName>
    </alternativeName>
</protein>
<comment type="function">
    <text evidence="2 7">Catalyzes the formation of N(7)-methylguanine at position 46 (m7G46) in tRNA.</text>
</comment>
<dbReference type="HAMAP" id="MF_01057">
    <property type="entry name" value="tRNA_methyltr_TrmB"/>
    <property type="match status" value="1"/>
</dbReference>
<dbReference type="Pfam" id="PF02390">
    <property type="entry name" value="Methyltransf_4"/>
    <property type="match status" value="1"/>
</dbReference>
<comment type="similarity">
    <text evidence="7">Belongs to the class I-like SAM-binding methyltransferase superfamily. TrmB family.</text>
</comment>
<feature type="binding site" evidence="7">
    <location>
        <position position="130"/>
    </location>
    <ligand>
        <name>S-adenosyl-L-methionine</name>
        <dbReference type="ChEBI" id="CHEBI:59789"/>
    </ligand>
</feature>
<dbReference type="InterPro" id="IPR003358">
    <property type="entry name" value="tRNA_(Gua-N-7)_MeTrfase_Trmb"/>
</dbReference>
<dbReference type="KEGG" id="nri:NRI_0886"/>
<feature type="binding site" evidence="7">
    <location>
        <position position="108"/>
    </location>
    <ligand>
        <name>S-adenosyl-L-methionine</name>
        <dbReference type="ChEBI" id="CHEBI:59789"/>
    </ligand>
</feature>
<evidence type="ECO:0000256" key="2">
    <source>
        <dbReference type="ARBA" id="ARBA00003015"/>
    </source>
</evidence>
<dbReference type="OrthoDB" id="9802090at2"/>
<dbReference type="Proteomes" id="UP000001627">
    <property type="component" value="Chromosome"/>
</dbReference>
<dbReference type="PROSITE" id="PS51625">
    <property type="entry name" value="SAM_MT_TRMB"/>
    <property type="match status" value="1"/>
</dbReference>
<proteinExistence type="inferred from homology"/>
<accession>C6V634</accession>
<evidence type="ECO:0000256" key="1">
    <source>
        <dbReference type="ARBA" id="ARBA00000142"/>
    </source>
</evidence>
<dbReference type="HOGENOM" id="CLU_050910_0_3_5"/>
<keyword evidence="9" id="KW-1185">Reference proteome</keyword>
<organism evidence="8 9">
    <name type="scientific">Neorickettsia risticii (strain Illinois)</name>
    <dbReference type="NCBI Taxonomy" id="434131"/>
    <lineage>
        <taxon>Bacteria</taxon>
        <taxon>Pseudomonadati</taxon>
        <taxon>Pseudomonadota</taxon>
        <taxon>Alphaproteobacteria</taxon>
        <taxon>Rickettsiales</taxon>
        <taxon>Anaplasmataceae</taxon>
        <taxon>Neorickettsia</taxon>
    </lineage>
</organism>
<comment type="catalytic activity">
    <reaction evidence="1 7">
        <text>guanosine(46) in tRNA + S-adenosyl-L-methionine = N(7)-methylguanosine(46) in tRNA + S-adenosyl-L-homocysteine</text>
        <dbReference type="Rhea" id="RHEA:42708"/>
        <dbReference type="Rhea" id="RHEA-COMP:10188"/>
        <dbReference type="Rhea" id="RHEA-COMP:10189"/>
        <dbReference type="ChEBI" id="CHEBI:57856"/>
        <dbReference type="ChEBI" id="CHEBI:59789"/>
        <dbReference type="ChEBI" id="CHEBI:74269"/>
        <dbReference type="ChEBI" id="CHEBI:74480"/>
        <dbReference type="EC" id="2.1.1.33"/>
    </reaction>
</comment>
<keyword evidence="4 7" id="KW-0808">Transferase</keyword>
<dbReference type="UniPathway" id="UPA00989"/>
<evidence type="ECO:0000256" key="6">
    <source>
        <dbReference type="ARBA" id="ARBA00022694"/>
    </source>
</evidence>
<dbReference type="NCBIfam" id="TIGR00091">
    <property type="entry name" value="tRNA (guanosine(46)-N7)-methyltransferase TrmB"/>
    <property type="match status" value="1"/>
</dbReference>
<feature type="binding site" evidence="7">
    <location>
        <position position="81"/>
    </location>
    <ligand>
        <name>S-adenosyl-L-methionine</name>
        <dbReference type="ChEBI" id="CHEBI:59789"/>
    </ligand>
</feature>
<dbReference type="PANTHER" id="PTHR23417">
    <property type="entry name" value="3-DEOXY-D-MANNO-OCTULOSONIC-ACID TRANSFERASE/TRNA GUANINE-N 7 - -METHYLTRANSFERASE"/>
    <property type="match status" value="1"/>
</dbReference>
<dbReference type="eggNOG" id="COG0220">
    <property type="taxonomic scope" value="Bacteria"/>
</dbReference>
<feature type="binding site" evidence="7">
    <location>
        <position position="56"/>
    </location>
    <ligand>
        <name>S-adenosyl-L-methionine</name>
        <dbReference type="ChEBI" id="CHEBI:59789"/>
    </ligand>
</feature>
<keyword evidence="6 7" id="KW-0819">tRNA processing</keyword>
<dbReference type="SUPFAM" id="SSF53335">
    <property type="entry name" value="S-adenosyl-L-methionine-dependent methyltransferases"/>
    <property type="match status" value="1"/>
</dbReference>